<sequence>MHSVYGLAILRDLLSKDAGQAVLQLLKTLTLPQPDPIKTVEIYSEAFYQLAQAMDKDPGSSITDAWQAYLVNCLLDTRTLWNKQVEQRGSQHISPALRAQVQRELQAIQRLFALDAQLIWEEVCAIATPTMPVIKQAWAPWQALQPQQSTIQMPMRTRLVETIVTCPDWGELVLPLERYWSHAGAGPLARYHVLRWQSNPQQLTGIDHPDMIELSGLIGHERQQARITTNIERFIAGLPAHDMLLYGPPGTGKSSTIKAIANMYAVQNLCLVEVDKADIHDLPQIVAALRNRAPRYLLFIDDLSFEEHETSYKRLKVLLEGTAEARPDNILICATSNRMNLVKENFYERGNPNEDVNWRDTMDEKQSLAHRFGLRISFLLPDQKQYLDIVSQLSQQRGLMIDEEVLSARALAWERQHAGRSGRSARQFVDDIEGEIRSEQHHTLP</sequence>
<organism evidence="2 3">
    <name type="scientific">Dictyobacter vulcani</name>
    <dbReference type="NCBI Taxonomy" id="2607529"/>
    <lineage>
        <taxon>Bacteria</taxon>
        <taxon>Bacillati</taxon>
        <taxon>Chloroflexota</taxon>
        <taxon>Ktedonobacteria</taxon>
        <taxon>Ktedonobacterales</taxon>
        <taxon>Dictyobacteraceae</taxon>
        <taxon>Dictyobacter</taxon>
    </lineage>
</organism>
<dbReference type="InterPro" id="IPR008533">
    <property type="entry name" value="DUF815"/>
</dbReference>
<dbReference type="SMART" id="SM00382">
    <property type="entry name" value="AAA"/>
    <property type="match status" value="1"/>
</dbReference>
<evidence type="ECO:0000313" key="2">
    <source>
        <dbReference type="EMBL" id="GER87775.1"/>
    </source>
</evidence>
<dbReference type="InterPro" id="IPR003593">
    <property type="entry name" value="AAA+_ATPase"/>
</dbReference>
<dbReference type="PANTHER" id="PTHR42935">
    <property type="entry name" value="SLR0930 PROTEIN"/>
    <property type="match status" value="1"/>
</dbReference>
<dbReference type="SUPFAM" id="SSF52540">
    <property type="entry name" value="P-loop containing nucleoside triphosphate hydrolases"/>
    <property type="match status" value="1"/>
</dbReference>
<proteinExistence type="predicted"/>
<dbReference type="PANTHER" id="PTHR42935:SF1">
    <property type="entry name" value="SLR0930 PROTEIN"/>
    <property type="match status" value="1"/>
</dbReference>
<protein>
    <recommendedName>
        <fullName evidence="1">AAA+ ATPase domain-containing protein</fullName>
    </recommendedName>
</protein>
<dbReference type="Pfam" id="PF05673">
    <property type="entry name" value="DUF815"/>
    <property type="match status" value="1"/>
</dbReference>
<feature type="domain" description="AAA+ ATPase" evidence="1">
    <location>
        <begin position="239"/>
        <end position="351"/>
    </location>
</feature>
<gene>
    <name evidence="2" type="ORF">KDW_19370</name>
</gene>
<dbReference type="EMBL" id="BKZW01000001">
    <property type="protein sequence ID" value="GER87775.1"/>
    <property type="molecule type" value="Genomic_DNA"/>
</dbReference>
<dbReference type="CDD" id="cd00009">
    <property type="entry name" value="AAA"/>
    <property type="match status" value="1"/>
</dbReference>
<dbReference type="AlphaFoldDB" id="A0A5J4KIZ5"/>
<accession>A0A5J4KIZ5</accession>
<evidence type="ECO:0000259" key="1">
    <source>
        <dbReference type="SMART" id="SM00382"/>
    </source>
</evidence>
<dbReference type="Gene3D" id="3.40.50.300">
    <property type="entry name" value="P-loop containing nucleotide triphosphate hydrolases"/>
    <property type="match status" value="1"/>
</dbReference>
<reference evidence="2 3" key="1">
    <citation type="submission" date="2019-10" db="EMBL/GenBank/DDBJ databases">
        <title>Dictyobacter vulcani sp. nov., within the class Ktedonobacteria, isolated from soil of volcanic Mt. Zao.</title>
        <authorList>
            <person name="Zheng Y."/>
            <person name="Wang C.M."/>
            <person name="Sakai Y."/>
            <person name="Abe K."/>
            <person name="Yokota A."/>
            <person name="Yabe S."/>
        </authorList>
    </citation>
    <scope>NUCLEOTIDE SEQUENCE [LARGE SCALE GENOMIC DNA]</scope>
    <source>
        <strain evidence="2 3">W12</strain>
    </source>
</reference>
<dbReference type="InterPro" id="IPR027417">
    <property type="entry name" value="P-loop_NTPase"/>
</dbReference>
<comment type="caution">
    <text evidence="2">The sequence shown here is derived from an EMBL/GenBank/DDBJ whole genome shotgun (WGS) entry which is preliminary data.</text>
</comment>
<keyword evidence="3" id="KW-1185">Reference proteome</keyword>
<name>A0A5J4KIZ5_9CHLR</name>
<evidence type="ECO:0000313" key="3">
    <source>
        <dbReference type="Proteomes" id="UP000326912"/>
    </source>
</evidence>
<dbReference type="Proteomes" id="UP000326912">
    <property type="component" value="Unassembled WGS sequence"/>
</dbReference>